<dbReference type="AlphaFoldDB" id="A0A6G4WN32"/>
<accession>A0A6G4WN32</accession>
<dbReference type="RefSeq" id="WP_165033957.1">
    <property type="nucleotide sequence ID" value="NZ_JAAKZF010000111.1"/>
</dbReference>
<reference evidence="1 2" key="1">
    <citation type="submission" date="2020-02" db="EMBL/GenBank/DDBJ databases">
        <title>Genome sequence of strain CCNWXJ40-4.</title>
        <authorList>
            <person name="Gao J."/>
            <person name="Sun J."/>
        </authorList>
    </citation>
    <scope>NUCLEOTIDE SEQUENCE [LARGE SCALE GENOMIC DNA]</scope>
    <source>
        <strain evidence="1 2">CCNWXJ 40-4</strain>
    </source>
</reference>
<proteinExistence type="predicted"/>
<name>A0A6G4WN32_9HYPH</name>
<organism evidence="1 2">
    <name type="scientific">Allomesorhizobium camelthorni</name>
    <dbReference type="NCBI Taxonomy" id="475069"/>
    <lineage>
        <taxon>Bacteria</taxon>
        <taxon>Pseudomonadati</taxon>
        <taxon>Pseudomonadota</taxon>
        <taxon>Alphaproteobacteria</taxon>
        <taxon>Hyphomicrobiales</taxon>
        <taxon>Phyllobacteriaceae</taxon>
        <taxon>Allomesorhizobium</taxon>
    </lineage>
</organism>
<evidence type="ECO:0000313" key="1">
    <source>
        <dbReference type="EMBL" id="NGO55606.1"/>
    </source>
</evidence>
<evidence type="ECO:0000313" key="2">
    <source>
        <dbReference type="Proteomes" id="UP001642900"/>
    </source>
</evidence>
<protein>
    <submittedName>
        <fullName evidence="1">Uncharacterized protein</fullName>
    </submittedName>
</protein>
<dbReference type="EMBL" id="JAAKZF010000111">
    <property type="protein sequence ID" value="NGO55606.1"/>
    <property type="molecule type" value="Genomic_DNA"/>
</dbReference>
<dbReference type="Proteomes" id="UP001642900">
    <property type="component" value="Unassembled WGS sequence"/>
</dbReference>
<keyword evidence="2" id="KW-1185">Reference proteome</keyword>
<sequence>MIVSNADVTVAERKAEFAAEKFRGFVIAGRANSGGEGAVTRRRPYCAKRVIKKRSGCNNPARRRRAKQQTGCIWANTA</sequence>
<gene>
    <name evidence="1" type="ORF">G6N73_31985</name>
</gene>
<comment type="caution">
    <text evidence="1">The sequence shown here is derived from an EMBL/GenBank/DDBJ whole genome shotgun (WGS) entry which is preliminary data.</text>
</comment>